<sequence>MEKRQNEMSQTINEMKSNSKVDMSSNEIKKPNFNKPGDGYLTGISQSKFGSQ</sequence>
<dbReference type="AlphaFoldDB" id="A0A0N5BZB1"/>
<feature type="compositionally biased region" description="Polar residues" evidence="1">
    <location>
        <begin position="7"/>
        <end position="26"/>
    </location>
</feature>
<evidence type="ECO:0000313" key="2">
    <source>
        <dbReference type="Proteomes" id="UP000046392"/>
    </source>
</evidence>
<proteinExistence type="predicted"/>
<keyword evidence="2" id="KW-1185">Reference proteome</keyword>
<name>A0A0N5BZB1_STREA</name>
<feature type="compositionally biased region" description="Polar residues" evidence="1">
    <location>
        <begin position="43"/>
        <end position="52"/>
    </location>
</feature>
<dbReference type="WBParaSite" id="SPAL_0001110400.1">
    <property type="protein sequence ID" value="SPAL_0001110400.1"/>
    <property type="gene ID" value="SPAL_0001110400"/>
</dbReference>
<feature type="region of interest" description="Disordered" evidence="1">
    <location>
        <begin position="1"/>
        <end position="52"/>
    </location>
</feature>
<evidence type="ECO:0000313" key="3">
    <source>
        <dbReference type="WBParaSite" id="SPAL_0001110400.1"/>
    </source>
</evidence>
<reference evidence="3" key="1">
    <citation type="submission" date="2017-02" db="UniProtKB">
        <authorList>
            <consortium name="WormBaseParasite"/>
        </authorList>
    </citation>
    <scope>IDENTIFICATION</scope>
</reference>
<evidence type="ECO:0000256" key="1">
    <source>
        <dbReference type="SAM" id="MobiDB-lite"/>
    </source>
</evidence>
<accession>A0A0N5BZB1</accession>
<dbReference type="Proteomes" id="UP000046392">
    <property type="component" value="Unplaced"/>
</dbReference>
<organism evidence="2 3">
    <name type="scientific">Strongyloides papillosus</name>
    <name type="common">Intestinal threadworm</name>
    <dbReference type="NCBI Taxonomy" id="174720"/>
    <lineage>
        <taxon>Eukaryota</taxon>
        <taxon>Metazoa</taxon>
        <taxon>Ecdysozoa</taxon>
        <taxon>Nematoda</taxon>
        <taxon>Chromadorea</taxon>
        <taxon>Rhabditida</taxon>
        <taxon>Tylenchina</taxon>
        <taxon>Panagrolaimomorpha</taxon>
        <taxon>Strongyloidoidea</taxon>
        <taxon>Strongyloididae</taxon>
        <taxon>Strongyloides</taxon>
    </lineage>
</organism>
<protein>
    <submittedName>
        <fullName evidence="3">Uncharacterized protein</fullName>
    </submittedName>
</protein>